<dbReference type="RefSeq" id="XP_028149944.1">
    <property type="nucleotide sequence ID" value="XM_028294143.1"/>
</dbReference>
<dbReference type="InterPro" id="IPR010629">
    <property type="entry name" value="Ins_allergen"/>
</dbReference>
<proteinExistence type="predicted"/>
<keyword evidence="1" id="KW-0732">Signal</keyword>
<evidence type="ECO:0000256" key="1">
    <source>
        <dbReference type="SAM" id="SignalP"/>
    </source>
</evidence>
<dbReference type="Pfam" id="PF06757">
    <property type="entry name" value="Ins_allergen_rp"/>
    <property type="match status" value="1"/>
</dbReference>
<accession>A0A6P7GJW5</accession>
<feature type="chain" id="PRO_5027857461" evidence="1">
    <location>
        <begin position="20"/>
        <end position="235"/>
    </location>
</feature>
<organism evidence="2">
    <name type="scientific">Diabrotica virgifera virgifera</name>
    <name type="common">western corn rootworm</name>
    <dbReference type="NCBI Taxonomy" id="50390"/>
    <lineage>
        <taxon>Eukaryota</taxon>
        <taxon>Metazoa</taxon>
        <taxon>Ecdysozoa</taxon>
        <taxon>Arthropoda</taxon>
        <taxon>Hexapoda</taxon>
        <taxon>Insecta</taxon>
        <taxon>Pterygota</taxon>
        <taxon>Neoptera</taxon>
        <taxon>Endopterygota</taxon>
        <taxon>Coleoptera</taxon>
        <taxon>Polyphaga</taxon>
        <taxon>Cucujiformia</taxon>
        <taxon>Chrysomeloidea</taxon>
        <taxon>Chrysomelidae</taxon>
        <taxon>Galerucinae</taxon>
        <taxon>Diabroticina</taxon>
        <taxon>Diabroticites</taxon>
        <taxon>Diabrotica</taxon>
    </lineage>
</organism>
<feature type="signal peptide" evidence="1">
    <location>
        <begin position="1"/>
        <end position="19"/>
    </location>
</feature>
<dbReference type="PANTHER" id="PTHR21163:SF1">
    <property type="entry name" value="PROTEIN G12"/>
    <property type="match status" value="1"/>
</dbReference>
<sequence>MKYCFVICCSLLFIVGLSSEPEHRDKNSDFSKSLSAISKKKENHSKNPDSLQSLLGISKKKKKFPKEKIIEIANKHLQTDEGFKAAVNYLKSVEWRNLTETIRKKPEWVSLKDYIKKFGISIDTIVKHVGKYLQTVTVRNLDENTPRNLTSFLLEAGDVLPRGYFLKLLFKELIKIPIVPLIIQLKSPEIKLKFDVALDIPEVHTVLVELKKMGAPLDVIIGMIYFFLGWEQFGL</sequence>
<evidence type="ECO:0000313" key="2">
    <source>
        <dbReference type="RefSeq" id="XP_028149944.1"/>
    </source>
</evidence>
<reference evidence="2" key="1">
    <citation type="submission" date="2025-08" db="UniProtKB">
        <authorList>
            <consortium name="RefSeq"/>
        </authorList>
    </citation>
    <scope>IDENTIFICATION</scope>
    <source>
        <tissue evidence="2">Whole insect</tissue>
    </source>
</reference>
<dbReference type="AlphaFoldDB" id="A0A6P7GJW5"/>
<name>A0A6P7GJW5_DIAVI</name>
<protein>
    <submittedName>
        <fullName evidence="2">Uncharacterized protein LOC114343328</fullName>
    </submittedName>
</protein>
<gene>
    <name evidence="2" type="primary">LOC114343328</name>
</gene>
<dbReference type="PANTHER" id="PTHR21163">
    <property type="entry name" value="PROTEIN G12"/>
    <property type="match status" value="1"/>
</dbReference>
<dbReference type="InParanoid" id="A0A6P7GJW5"/>